<proteinExistence type="predicted"/>
<evidence type="ECO:0000313" key="7">
    <source>
        <dbReference type="EMBL" id="MDQ0315342.1"/>
    </source>
</evidence>
<evidence type="ECO:0000313" key="8">
    <source>
        <dbReference type="Proteomes" id="UP001229244"/>
    </source>
</evidence>
<evidence type="ECO:0000256" key="5">
    <source>
        <dbReference type="ARBA" id="ARBA00033055"/>
    </source>
</evidence>
<feature type="domain" description="HPr" evidence="6">
    <location>
        <begin position="7"/>
        <end position="95"/>
    </location>
</feature>
<dbReference type="Proteomes" id="UP001229244">
    <property type="component" value="Unassembled WGS sequence"/>
</dbReference>
<name>A0AAE4ASQ6_9HYPH</name>
<dbReference type="InterPro" id="IPR000032">
    <property type="entry name" value="HPr-like"/>
</dbReference>
<dbReference type="PRINTS" id="PR00107">
    <property type="entry name" value="PHOSPHOCPHPR"/>
</dbReference>
<comment type="function">
    <text evidence="1">General (non sugar-specific) component of the phosphoenolpyruvate-dependent sugar phosphotransferase system (sugar PTS). This major carbohydrate active-transport system catalyzes the phosphorylation of incoming sugar substrates concomitantly with their translocation across the cell membrane. The phosphoryl group from phosphoenolpyruvate (PEP) is transferred to the phosphoryl carrier protein HPr by enzyme I. Phospho-HPr then transfers it to the PTS EIIA domain.</text>
</comment>
<dbReference type="EMBL" id="JAUSUL010000002">
    <property type="protein sequence ID" value="MDQ0315342.1"/>
    <property type="molecule type" value="Genomic_DNA"/>
</dbReference>
<dbReference type="PANTHER" id="PTHR33705">
    <property type="entry name" value="PHOSPHOCARRIER PROTEIN HPR"/>
    <property type="match status" value="1"/>
</dbReference>
<keyword evidence="3" id="KW-0813">Transport</keyword>
<organism evidence="7 8">
    <name type="scientific">Amorphus orientalis</name>
    <dbReference type="NCBI Taxonomy" id="649198"/>
    <lineage>
        <taxon>Bacteria</taxon>
        <taxon>Pseudomonadati</taxon>
        <taxon>Pseudomonadota</taxon>
        <taxon>Alphaproteobacteria</taxon>
        <taxon>Hyphomicrobiales</taxon>
        <taxon>Amorphaceae</taxon>
        <taxon>Amorphus</taxon>
    </lineage>
</organism>
<protein>
    <recommendedName>
        <fullName evidence="2">Phosphocarrier protein HPr</fullName>
    </recommendedName>
    <alternativeName>
        <fullName evidence="5">Histidine-containing protein</fullName>
    </alternativeName>
</protein>
<dbReference type="CDD" id="cd00367">
    <property type="entry name" value="PTS-HPr_like"/>
    <property type="match status" value="1"/>
</dbReference>
<dbReference type="Gene3D" id="3.30.1340.10">
    <property type="entry name" value="HPr-like"/>
    <property type="match status" value="1"/>
</dbReference>
<dbReference type="AlphaFoldDB" id="A0AAE4ASQ6"/>
<reference evidence="7" key="1">
    <citation type="submission" date="2023-07" db="EMBL/GenBank/DDBJ databases">
        <title>Genomic Encyclopedia of Type Strains, Phase IV (KMG-IV): sequencing the most valuable type-strain genomes for metagenomic binning, comparative biology and taxonomic classification.</title>
        <authorList>
            <person name="Goeker M."/>
        </authorList>
    </citation>
    <scope>NUCLEOTIDE SEQUENCE</scope>
    <source>
        <strain evidence="7">DSM 21202</strain>
    </source>
</reference>
<dbReference type="RefSeq" id="WP_306885175.1">
    <property type="nucleotide sequence ID" value="NZ_JAUSUL010000002.1"/>
</dbReference>
<dbReference type="SUPFAM" id="SSF55594">
    <property type="entry name" value="HPr-like"/>
    <property type="match status" value="1"/>
</dbReference>
<evidence type="ECO:0000259" key="6">
    <source>
        <dbReference type="PROSITE" id="PS51350"/>
    </source>
</evidence>
<dbReference type="PROSITE" id="PS00369">
    <property type="entry name" value="PTS_HPR_HIS"/>
    <property type="match status" value="1"/>
</dbReference>
<evidence type="ECO:0000256" key="3">
    <source>
        <dbReference type="ARBA" id="ARBA00022448"/>
    </source>
</evidence>
<comment type="caution">
    <text evidence="7">The sequence shown here is derived from an EMBL/GenBank/DDBJ whole genome shotgun (WGS) entry which is preliminary data.</text>
</comment>
<dbReference type="Pfam" id="PF00381">
    <property type="entry name" value="PTS-HPr"/>
    <property type="match status" value="1"/>
</dbReference>
<dbReference type="InterPro" id="IPR001020">
    <property type="entry name" value="PTS_HPr_His_P_site"/>
</dbReference>
<dbReference type="InterPro" id="IPR050399">
    <property type="entry name" value="HPr"/>
</dbReference>
<evidence type="ECO:0000256" key="1">
    <source>
        <dbReference type="ARBA" id="ARBA00003681"/>
    </source>
</evidence>
<keyword evidence="8" id="KW-1185">Reference proteome</keyword>
<dbReference type="NCBIfam" id="TIGR01003">
    <property type="entry name" value="PTS_HPr_family"/>
    <property type="match status" value="1"/>
</dbReference>
<dbReference type="InterPro" id="IPR035895">
    <property type="entry name" value="HPr-like_sf"/>
</dbReference>
<evidence type="ECO:0000256" key="2">
    <source>
        <dbReference type="ARBA" id="ARBA00020422"/>
    </source>
</evidence>
<keyword evidence="4" id="KW-0762">Sugar transport</keyword>
<dbReference type="PROSITE" id="PS51350">
    <property type="entry name" value="PTS_HPR_DOM"/>
    <property type="match status" value="1"/>
</dbReference>
<dbReference type="PANTHER" id="PTHR33705:SF1">
    <property type="entry name" value="PHOSPHOCARRIER PROTEIN HPR"/>
    <property type="match status" value="1"/>
</dbReference>
<accession>A0AAE4ASQ6</accession>
<gene>
    <name evidence="7" type="ORF">J2S73_001799</name>
</gene>
<evidence type="ECO:0000256" key="4">
    <source>
        <dbReference type="ARBA" id="ARBA00022597"/>
    </source>
</evidence>
<sequence>MSATASTAEASVVLTSEVGLHARPAVKLTQEAAKFSSTIELSIDDTGTWHNAKSVVKLMKLKARTGSTVHLRAEGEDAEEAVAALVSLVERDFDG</sequence>